<reference evidence="5 6" key="1">
    <citation type="submission" date="2020-10" db="EMBL/GenBank/DDBJ databases">
        <title>Ca. Dormibacterota MAGs.</title>
        <authorList>
            <person name="Montgomery K."/>
        </authorList>
    </citation>
    <scope>NUCLEOTIDE SEQUENCE [LARGE SCALE GENOMIC DNA]</scope>
    <source>
        <strain evidence="5">SC8811_S16_3</strain>
    </source>
</reference>
<dbReference type="Pfam" id="PF00294">
    <property type="entry name" value="PfkB"/>
    <property type="match status" value="1"/>
</dbReference>
<keyword evidence="3 5" id="KW-0418">Kinase</keyword>
<protein>
    <submittedName>
        <fullName evidence="5">Carbohydrate kinase family protein</fullName>
    </submittedName>
</protein>
<dbReference type="InterPro" id="IPR052700">
    <property type="entry name" value="Carb_kinase_PfkB-like"/>
</dbReference>
<dbReference type="InterPro" id="IPR029056">
    <property type="entry name" value="Ribokinase-like"/>
</dbReference>
<evidence type="ECO:0000256" key="1">
    <source>
        <dbReference type="ARBA" id="ARBA00010688"/>
    </source>
</evidence>
<dbReference type="PANTHER" id="PTHR43320">
    <property type="entry name" value="SUGAR KINASE"/>
    <property type="match status" value="1"/>
</dbReference>
<evidence type="ECO:0000313" key="6">
    <source>
        <dbReference type="Proteomes" id="UP000620075"/>
    </source>
</evidence>
<dbReference type="PANTHER" id="PTHR43320:SF1">
    <property type="entry name" value="OS01G0105900 PROTEIN"/>
    <property type="match status" value="1"/>
</dbReference>
<evidence type="ECO:0000256" key="3">
    <source>
        <dbReference type="ARBA" id="ARBA00022777"/>
    </source>
</evidence>
<evidence type="ECO:0000256" key="2">
    <source>
        <dbReference type="ARBA" id="ARBA00022679"/>
    </source>
</evidence>
<sequence length="275" mass="29010">MSAPSATWCWTSSCASIGRSPLTTMRRLRHGCPPAARRRTWQPGPPPWAAALGARARYIGKRGADLTGRLVDEELTRRGVQVVGPVGGRTGVVVSLVKVEGRRSMASDRGSAADLTPDEFEPGWVERCDWLHVSGYALTRGRLADTAVRAANLARGFGARVSVDASSWTVIRDLGSDVFRARVVELRPTVVFATEKELHALGDQPWAGVTVVVKRGSRGCTILEAGGRKELPAVPATVVDSTGAGDAFAAGYLIGGPNLALEAGARCASQLGAMP</sequence>
<dbReference type="Gene3D" id="3.40.1190.20">
    <property type="match status" value="1"/>
</dbReference>
<dbReference type="EMBL" id="JAEKNQ010000030">
    <property type="protein sequence ID" value="MBJ7603029.1"/>
    <property type="molecule type" value="Genomic_DNA"/>
</dbReference>
<dbReference type="RefSeq" id="WP_338178340.1">
    <property type="nucleotide sequence ID" value="NZ_JAEKNQ010000030.1"/>
</dbReference>
<dbReference type="GO" id="GO:0016301">
    <property type="term" value="F:kinase activity"/>
    <property type="evidence" value="ECO:0007669"/>
    <property type="project" value="UniProtKB-KW"/>
</dbReference>
<keyword evidence="2" id="KW-0808">Transferase</keyword>
<evidence type="ECO:0000259" key="4">
    <source>
        <dbReference type="Pfam" id="PF00294"/>
    </source>
</evidence>
<proteinExistence type="inferred from homology"/>
<feature type="domain" description="Carbohydrate kinase PfkB" evidence="4">
    <location>
        <begin position="49"/>
        <end position="269"/>
    </location>
</feature>
<dbReference type="InterPro" id="IPR011611">
    <property type="entry name" value="PfkB_dom"/>
</dbReference>
<dbReference type="AlphaFoldDB" id="A0A934KCP5"/>
<evidence type="ECO:0000313" key="5">
    <source>
        <dbReference type="EMBL" id="MBJ7603029.1"/>
    </source>
</evidence>
<dbReference type="Proteomes" id="UP000620075">
    <property type="component" value="Unassembled WGS sequence"/>
</dbReference>
<dbReference type="InterPro" id="IPR002173">
    <property type="entry name" value="Carboh/pur_kinase_PfkB_CS"/>
</dbReference>
<name>A0A934KCP5_9BACT</name>
<organism evidence="5 6">
    <name type="scientific">Candidatus Dormiibacter inghamiae</name>
    <dbReference type="NCBI Taxonomy" id="3127013"/>
    <lineage>
        <taxon>Bacteria</taxon>
        <taxon>Bacillati</taxon>
        <taxon>Candidatus Dormiibacterota</taxon>
        <taxon>Candidatus Dormibacteria</taxon>
        <taxon>Candidatus Dormibacterales</taxon>
        <taxon>Candidatus Dormibacteraceae</taxon>
        <taxon>Candidatus Dormiibacter</taxon>
    </lineage>
</organism>
<comment type="caution">
    <text evidence="5">The sequence shown here is derived from an EMBL/GenBank/DDBJ whole genome shotgun (WGS) entry which is preliminary data.</text>
</comment>
<accession>A0A934KCP5</accession>
<dbReference type="PROSITE" id="PS00584">
    <property type="entry name" value="PFKB_KINASES_2"/>
    <property type="match status" value="1"/>
</dbReference>
<comment type="similarity">
    <text evidence="1">Belongs to the carbohydrate kinase PfkB family.</text>
</comment>
<dbReference type="SUPFAM" id="SSF53613">
    <property type="entry name" value="Ribokinase-like"/>
    <property type="match status" value="1"/>
</dbReference>
<gene>
    <name evidence="5" type="ORF">JF888_07545</name>
</gene>